<dbReference type="AlphaFoldDB" id="A0ABD5XNY7"/>
<proteinExistence type="predicted"/>
<dbReference type="RefSeq" id="WP_284014074.1">
    <property type="nucleotide sequence ID" value="NZ_CP126156.1"/>
</dbReference>
<sequence>MLERAANSRVASAASNHPKAVLTTLMLLVLLLAGDTAAATGFELSPSSSGEVYPGP</sequence>
<evidence type="ECO:0000313" key="1">
    <source>
        <dbReference type="EMBL" id="MFC7136890.1"/>
    </source>
</evidence>
<dbReference type="EMBL" id="JBHSZG010000001">
    <property type="protein sequence ID" value="MFC7136890.1"/>
    <property type="molecule type" value="Genomic_DNA"/>
</dbReference>
<dbReference type="GeneID" id="81121287"/>
<dbReference type="Proteomes" id="UP001596368">
    <property type="component" value="Unassembled WGS sequence"/>
</dbReference>
<accession>A0ABD5XNY7</accession>
<name>A0ABD5XNY7_9EURY</name>
<reference evidence="1 2" key="1">
    <citation type="journal article" date="2019" name="Int. J. Syst. Evol. Microbiol.">
        <title>The Global Catalogue of Microorganisms (GCM) 10K type strain sequencing project: providing services to taxonomists for standard genome sequencing and annotation.</title>
        <authorList>
            <consortium name="The Broad Institute Genomics Platform"/>
            <consortium name="The Broad Institute Genome Sequencing Center for Infectious Disease"/>
            <person name="Wu L."/>
            <person name="Ma J."/>
        </authorList>
    </citation>
    <scope>NUCLEOTIDE SEQUENCE [LARGE SCALE GENOMIC DNA]</scope>
    <source>
        <strain evidence="1 2">DT92</strain>
    </source>
</reference>
<evidence type="ECO:0000313" key="2">
    <source>
        <dbReference type="Proteomes" id="UP001596368"/>
    </source>
</evidence>
<protein>
    <submittedName>
        <fullName evidence="1">Uncharacterized protein</fullName>
    </submittedName>
</protein>
<comment type="caution">
    <text evidence="1">The sequence shown here is derived from an EMBL/GenBank/DDBJ whole genome shotgun (WGS) entry which is preliminary data.</text>
</comment>
<keyword evidence="2" id="KW-1185">Reference proteome</keyword>
<gene>
    <name evidence="1" type="ORF">ACFQRB_11170</name>
</gene>
<organism evidence="1 2">
    <name type="scientific">Halobaculum litoreum</name>
    <dbReference type="NCBI Taxonomy" id="3031998"/>
    <lineage>
        <taxon>Archaea</taxon>
        <taxon>Methanobacteriati</taxon>
        <taxon>Methanobacteriota</taxon>
        <taxon>Stenosarchaea group</taxon>
        <taxon>Halobacteria</taxon>
        <taxon>Halobacteriales</taxon>
        <taxon>Haloferacaceae</taxon>
        <taxon>Halobaculum</taxon>
    </lineage>
</organism>